<accession>A0A0L0FG53</accession>
<dbReference type="InterPro" id="IPR036869">
    <property type="entry name" value="J_dom_sf"/>
</dbReference>
<evidence type="ECO:0000259" key="2">
    <source>
        <dbReference type="PROSITE" id="PS50076"/>
    </source>
</evidence>
<dbReference type="eggNOG" id="KOG0712">
    <property type="taxonomic scope" value="Eukaryota"/>
</dbReference>
<sequence length="55" mass="6319">MVKETALYDLLNLQPTAEAADIKKGYRRMALKYHPDKNSEPGAEDMFKKISEAYQ</sequence>
<dbReference type="AlphaFoldDB" id="A0A0L0FG53"/>
<proteinExistence type="predicted"/>
<evidence type="ECO:0000313" key="3">
    <source>
        <dbReference type="EMBL" id="KNC75757.1"/>
    </source>
</evidence>
<dbReference type="Pfam" id="PF00226">
    <property type="entry name" value="DnaJ"/>
    <property type="match status" value="1"/>
</dbReference>
<evidence type="ECO:0000256" key="1">
    <source>
        <dbReference type="ARBA" id="ARBA00023186"/>
    </source>
</evidence>
<dbReference type="OrthoDB" id="10250354at2759"/>
<dbReference type="RefSeq" id="XP_014149659.1">
    <property type="nucleotide sequence ID" value="XM_014294184.1"/>
</dbReference>
<dbReference type="STRING" id="667725.A0A0L0FG53"/>
<feature type="non-terminal residue" evidence="3">
    <location>
        <position position="55"/>
    </location>
</feature>
<dbReference type="EMBL" id="KQ243438">
    <property type="protein sequence ID" value="KNC75757.1"/>
    <property type="molecule type" value="Genomic_DNA"/>
</dbReference>
<gene>
    <name evidence="3" type="ORF">SARC_11724</name>
</gene>
<dbReference type="InterPro" id="IPR051948">
    <property type="entry name" value="Hsp70_co-chaperone_J-domain"/>
</dbReference>
<dbReference type="GO" id="GO:0005783">
    <property type="term" value="C:endoplasmic reticulum"/>
    <property type="evidence" value="ECO:0007669"/>
    <property type="project" value="TreeGrafter"/>
</dbReference>
<name>A0A0L0FG53_9EUKA</name>
<dbReference type="Proteomes" id="UP000054560">
    <property type="component" value="Unassembled WGS sequence"/>
</dbReference>
<dbReference type="GO" id="GO:0051087">
    <property type="term" value="F:protein-folding chaperone binding"/>
    <property type="evidence" value="ECO:0007669"/>
    <property type="project" value="TreeGrafter"/>
</dbReference>
<organism evidence="3 4">
    <name type="scientific">Sphaeroforma arctica JP610</name>
    <dbReference type="NCBI Taxonomy" id="667725"/>
    <lineage>
        <taxon>Eukaryota</taxon>
        <taxon>Ichthyosporea</taxon>
        <taxon>Ichthyophonida</taxon>
        <taxon>Sphaeroforma</taxon>
    </lineage>
</organism>
<dbReference type="InterPro" id="IPR001623">
    <property type="entry name" value="DnaJ_domain"/>
</dbReference>
<reference evidence="3 4" key="1">
    <citation type="submission" date="2011-02" db="EMBL/GenBank/DDBJ databases">
        <title>The Genome Sequence of Sphaeroforma arctica JP610.</title>
        <authorList>
            <consortium name="The Broad Institute Genome Sequencing Platform"/>
            <person name="Russ C."/>
            <person name="Cuomo C."/>
            <person name="Young S.K."/>
            <person name="Zeng Q."/>
            <person name="Gargeya S."/>
            <person name="Alvarado L."/>
            <person name="Berlin A."/>
            <person name="Chapman S.B."/>
            <person name="Chen Z."/>
            <person name="Freedman E."/>
            <person name="Gellesch M."/>
            <person name="Goldberg J."/>
            <person name="Griggs A."/>
            <person name="Gujja S."/>
            <person name="Heilman E."/>
            <person name="Heiman D."/>
            <person name="Howarth C."/>
            <person name="Mehta T."/>
            <person name="Neiman D."/>
            <person name="Pearson M."/>
            <person name="Roberts A."/>
            <person name="Saif S."/>
            <person name="Shea T."/>
            <person name="Shenoy N."/>
            <person name="Sisk P."/>
            <person name="Stolte C."/>
            <person name="Sykes S."/>
            <person name="White J."/>
            <person name="Yandava C."/>
            <person name="Burger G."/>
            <person name="Gray M.W."/>
            <person name="Holland P.W.H."/>
            <person name="King N."/>
            <person name="Lang F.B.F."/>
            <person name="Roger A.J."/>
            <person name="Ruiz-Trillo I."/>
            <person name="Haas B."/>
            <person name="Nusbaum C."/>
            <person name="Birren B."/>
        </authorList>
    </citation>
    <scope>NUCLEOTIDE SEQUENCE [LARGE SCALE GENOMIC DNA]</scope>
    <source>
        <strain evidence="3 4">JP610</strain>
    </source>
</reference>
<dbReference type="PRINTS" id="PR00625">
    <property type="entry name" value="JDOMAIN"/>
</dbReference>
<feature type="domain" description="J" evidence="2">
    <location>
        <begin position="6"/>
        <end position="55"/>
    </location>
</feature>
<dbReference type="GO" id="GO:0036503">
    <property type="term" value="P:ERAD pathway"/>
    <property type="evidence" value="ECO:0007669"/>
    <property type="project" value="TreeGrafter"/>
</dbReference>
<evidence type="ECO:0000313" key="4">
    <source>
        <dbReference type="Proteomes" id="UP000054560"/>
    </source>
</evidence>
<dbReference type="PROSITE" id="PS50076">
    <property type="entry name" value="DNAJ_2"/>
    <property type="match status" value="1"/>
</dbReference>
<keyword evidence="4" id="KW-1185">Reference proteome</keyword>
<dbReference type="GO" id="GO:0051787">
    <property type="term" value="F:misfolded protein binding"/>
    <property type="evidence" value="ECO:0007669"/>
    <property type="project" value="TreeGrafter"/>
</dbReference>
<dbReference type="PANTHER" id="PTHR44360">
    <property type="entry name" value="DNAJ HOMOLOG SUBFAMILY B MEMBER 9"/>
    <property type="match status" value="1"/>
</dbReference>
<dbReference type="Gene3D" id="1.10.287.110">
    <property type="entry name" value="DnaJ domain"/>
    <property type="match status" value="1"/>
</dbReference>
<dbReference type="PANTHER" id="PTHR44360:SF1">
    <property type="entry name" value="DNAJ HOMOLOG SUBFAMILY B MEMBER 9"/>
    <property type="match status" value="1"/>
</dbReference>
<dbReference type="CDD" id="cd06257">
    <property type="entry name" value="DnaJ"/>
    <property type="match status" value="1"/>
</dbReference>
<keyword evidence="1" id="KW-0143">Chaperone</keyword>
<protein>
    <recommendedName>
        <fullName evidence="2">J domain-containing protein</fullName>
    </recommendedName>
</protein>
<dbReference type="SUPFAM" id="SSF46565">
    <property type="entry name" value="Chaperone J-domain"/>
    <property type="match status" value="1"/>
</dbReference>
<dbReference type="SMART" id="SM00271">
    <property type="entry name" value="DnaJ"/>
    <property type="match status" value="1"/>
</dbReference>
<dbReference type="GeneID" id="25912228"/>